<dbReference type="AlphaFoldDB" id="A0A401FWV8"/>
<sequence>MTEHQNIQAQRLPAEQLYEDELHVLREADTDPRPGGWRLSPGSVRTFILGSNGKEIGGVTISRKIFGNEIVVERSIVTLMGKQGLILVGEPGTAKSLLSELLAAAISGTSTHTVQGGAGVVEEQIRYGWNYAMLIKNGPGPDALVPGPLYLAMTRGRLMRFEEITRCPTEVQDCLIPVISDRILHIPELEGGEAAVLSIPGFNLIATANLRDRGVSEMSSALKRRFNFETMNPLSDRALETELVTREVNRQLAADGIGQSVEPAVMALLVTVFQELRSGRAAGTKLEPLASIMSTAEAIQVAFSAAADGWYLENAPVRASSLLKHLSGTVIKDDDDDRKRVRHYLRFVRTKRKKEPVWEEFLQGEKWL</sequence>
<evidence type="ECO:0000313" key="3">
    <source>
        <dbReference type="Proteomes" id="UP000288096"/>
    </source>
</evidence>
<dbReference type="Proteomes" id="UP000288096">
    <property type="component" value="Unassembled WGS sequence"/>
</dbReference>
<protein>
    <submittedName>
        <fullName evidence="2">AAA family ATPase</fullName>
    </submittedName>
</protein>
<reference evidence="3" key="2">
    <citation type="submission" date="2019-01" db="EMBL/GenBank/DDBJ databases">
        <title>Genome sequence of Desulfonema ishimotonii strain Tokyo 01.</title>
        <authorList>
            <person name="Fukui M."/>
        </authorList>
    </citation>
    <scope>NUCLEOTIDE SEQUENCE [LARGE SCALE GENOMIC DNA]</scope>
    <source>
        <strain evidence="3">Tokyo 01</strain>
    </source>
</reference>
<dbReference type="PANTHER" id="PTHR42759:SF1">
    <property type="entry name" value="MAGNESIUM-CHELATASE SUBUNIT CHLD"/>
    <property type="match status" value="1"/>
</dbReference>
<accession>A0A401FWV8</accession>
<proteinExistence type="predicted"/>
<dbReference type="RefSeq" id="WP_124328732.1">
    <property type="nucleotide sequence ID" value="NZ_BEXT01000001.1"/>
</dbReference>
<dbReference type="InterPro" id="IPR027417">
    <property type="entry name" value="P-loop_NTPase"/>
</dbReference>
<feature type="domain" description="ATPase dynein-related AAA" evidence="1">
    <location>
        <begin position="84"/>
        <end position="226"/>
    </location>
</feature>
<dbReference type="InterPro" id="IPR011704">
    <property type="entry name" value="ATPase_dyneun-rel_AAA"/>
</dbReference>
<reference evidence="3" key="1">
    <citation type="submission" date="2017-11" db="EMBL/GenBank/DDBJ databases">
        <authorList>
            <person name="Watanabe M."/>
            <person name="Kojima H."/>
        </authorList>
    </citation>
    <scope>NUCLEOTIDE SEQUENCE [LARGE SCALE GENOMIC DNA]</scope>
    <source>
        <strain evidence="3">Tokyo 01</strain>
    </source>
</reference>
<organism evidence="2 3">
    <name type="scientific">Desulfonema ishimotonii</name>
    <dbReference type="NCBI Taxonomy" id="45657"/>
    <lineage>
        <taxon>Bacteria</taxon>
        <taxon>Pseudomonadati</taxon>
        <taxon>Thermodesulfobacteriota</taxon>
        <taxon>Desulfobacteria</taxon>
        <taxon>Desulfobacterales</taxon>
        <taxon>Desulfococcaceae</taxon>
        <taxon>Desulfonema</taxon>
    </lineage>
</organism>
<dbReference type="GO" id="GO:0016887">
    <property type="term" value="F:ATP hydrolysis activity"/>
    <property type="evidence" value="ECO:0007669"/>
    <property type="project" value="InterPro"/>
</dbReference>
<gene>
    <name evidence="2" type="ORF">DENIS_2401</name>
</gene>
<keyword evidence="3" id="KW-1185">Reference proteome</keyword>
<name>A0A401FWV8_9BACT</name>
<evidence type="ECO:0000259" key="1">
    <source>
        <dbReference type="Pfam" id="PF07728"/>
    </source>
</evidence>
<dbReference type="GO" id="GO:0005524">
    <property type="term" value="F:ATP binding"/>
    <property type="evidence" value="ECO:0007669"/>
    <property type="project" value="InterPro"/>
</dbReference>
<evidence type="ECO:0000313" key="2">
    <source>
        <dbReference type="EMBL" id="GBC61441.1"/>
    </source>
</evidence>
<dbReference type="InterPro" id="IPR050764">
    <property type="entry name" value="CbbQ/NirQ/NorQ/GpvN"/>
</dbReference>
<dbReference type="OrthoDB" id="9768555at2"/>
<dbReference type="PANTHER" id="PTHR42759">
    <property type="entry name" value="MOXR FAMILY PROTEIN"/>
    <property type="match status" value="1"/>
</dbReference>
<comment type="caution">
    <text evidence="2">The sequence shown here is derived from an EMBL/GenBank/DDBJ whole genome shotgun (WGS) entry which is preliminary data.</text>
</comment>
<dbReference type="Gene3D" id="3.40.50.300">
    <property type="entry name" value="P-loop containing nucleotide triphosphate hydrolases"/>
    <property type="match status" value="1"/>
</dbReference>
<dbReference type="SUPFAM" id="SSF52540">
    <property type="entry name" value="P-loop containing nucleoside triphosphate hydrolases"/>
    <property type="match status" value="1"/>
</dbReference>
<dbReference type="EMBL" id="BEXT01000001">
    <property type="protein sequence ID" value="GBC61441.1"/>
    <property type="molecule type" value="Genomic_DNA"/>
</dbReference>
<dbReference type="Pfam" id="PF07728">
    <property type="entry name" value="AAA_5"/>
    <property type="match status" value="1"/>
</dbReference>